<sequence>MPGMPEEDSETNSFKPNGATVREITQTDHLNKKLLTSYLNNINMTNNSDKPSDRGGKNEEEEEQNWEP</sequence>
<evidence type="ECO:0000313" key="2">
    <source>
        <dbReference type="EMBL" id="KAK6624296.1"/>
    </source>
</evidence>
<gene>
    <name evidence="3" type="ORF">RUM43_004375</name>
    <name evidence="2" type="ORF">RUM44_011155</name>
</gene>
<evidence type="ECO:0000313" key="5">
    <source>
        <dbReference type="Proteomes" id="UP001372834"/>
    </source>
</evidence>
<evidence type="ECO:0000313" key="3">
    <source>
        <dbReference type="EMBL" id="KAK6642873.1"/>
    </source>
</evidence>
<feature type="compositionally biased region" description="Acidic residues" evidence="1">
    <location>
        <begin position="1"/>
        <end position="10"/>
    </location>
</feature>
<comment type="caution">
    <text evidence="3">The sequence shown here is derived from an EMBL/GenBank/DDBJ whole genome shotgun (WGS) entry which is preliminary data.</text>
</comment>
<proteinExistence type="predicted"/>
<dbReference type="Proteomes" id="UP001372834">
    <property type="component" value="Unassembled WGS sequence"/>
</dbReference>
<evidence type="ECO:0000256" key="1">
    <source>
        <dbReference type="SAM" id="MobiDB-lite"/>
    </source>
</evidence>
<name>A0AAN8SAS9_POLSC</name>
<evidence type="ECO:0000313" key="4">
    <source>
        <dbReference type="Proteomes" id="UP001359485"/>
    </source>
</evidence>
<organism evidence="3 5">
    <name type="scientific">Polyplax serrata</name>
    <name type="common">Common mouse louse</name>
    <dbReference type="NCBI Taxonomy" id="468196"/>
    <lineage>
        <taxon>Eukaryota</taxon>
        <taxon>Metazoa</taxon>
        <taxon>Ecdysozoa</taxon>
        <taxon>Arthropoda</taxon>
        <taxon>Hexapoda</taxon>
        <taxon>Insecta</taxon>
        <taxon>Pterygota</taxon>
        <taxon>Neoptera</taxon>
        <taxon>Paraneoptera</taxon>
        <taxon>Psocodea</taxon>
        <taxon>Troctomorpha</taxon>
        <taxon>Phthiraptera</taxon>
        <taxon>Anoplura</taxon>
        <taxon>Polyplacidae</taxon>
        <taxon>Polyplax</taxon>
    </lineage>
</organism>
<dbReference type="EMBL" id="JAWJWE010000002">
    <property type="protein sequence ID" value="KAK6642873.1"/>
    <property type="molecule type" value="Genomic_DNA"/>
</dbReference>
<keyword evidence="4" id="KW-1185">Reference proteome</keyword>
<feature type="compositionally biased region" description="Polar residues" evidence="1">
    <location>
        <begin position="37"/>
        <end position="49"/>
    </location>
</feature>
<accession>A0AAN8SAS9</accession>
<dbReference type="Proteomes" id="UP001359485">
    <property type="component" value="Unassembled WGS sequence"/>
</dbReference>
<feature type="region of interest" description="Disordered" evidence="1">
    <location>
        <begin position="1"/>
        <end position="68"/>
    </location>
</feature>
<dbReference type="AlphaFoldDB" id="A0AAN8SAS9"/>
<reference evidence="3 5" key="1">
    <citation type="submission" date="2023-10" db="EMBL/GenBank/DDBJ databases">
        <title>Genomes of two closely related lineages of the louse Polyplax serrata with different host specificities.</title>
        <authorList>
            <person name="Martinu J."/>
            <person name="Tarabai H."/>
            <person name="Stefka J."/>
            <person name="Hypsa V."/>
        </authorList>
    </citation>
    <scope>NUCLEOTIDE SEQUENCE [LARGE SCALE GENOMIC DNA]</scope>
    <source>
        <strain evidence="2">98ZLc_SE</strain>
        <strain evidence="3">HR10_N</strain>
    </source>
</reference>
<feature type="compositionally biased region" description="Acidic residues" evidence="1">
    <location>
        <begin position="59"/>
        <end position="68"/>
    </location>
</feature>
<protein>
    <submittedName>
        <fullName evidence="3">Uncharacterized protein</fullName>
    </submittedName>
</protein>
<dbReference type="EMBL" id="JAWJWF010000046">
    <property type="protein sequence ID" value="KAK6624296.1"/>
    <property type="molecule type" value="Genomic_DNA"/>
</dbReference>